<keyword evidence="4 6" id="KW-1133">Transmembrane helix</keyword>
<feature type="transmembrane region" description="Helical" evidence="6">
    <location>
        <begin position="206"/>
        <end position="234"/>
    </location>
</feature>
<dbReference type="GO" id="GO:0005886">
    <property type="term" value="C:plasma membrane"/>
    <property type="evidence" value="ECO:0007669"/>
    <property type="project" value="UniProtKB-SubCell"/>
</dbReference>
<reference evidence="7 8" key="1">
    <citation type="journal article" date="2019" name="Nat. Microbiol.">
        <title>Mediterranean grassland soil C-N compound turnover is dependent on rainfall and depth, and is mediated by genomically divergent microorganisms.</title>
        <authorList>
            <person name="Diamond S."/>
            <person name="Andeer P.F."/>
            <person name="Li Z."/>
            <person name="Crits-Christoph A."/>
            <person name="Burstein D."/>
            <person name="Anantharaman K."/>
            <person name="Lane K.R."/>
            <person name="Thomas B.C."/>
            <person name="Pan C."/>
            <person name="Northen T.R."/>
            <person name="Banfield J.F."/>
        </authorList>
    </citation>
    <scope>NUCLEOTIDE SEQUENCE [LARGE SCALE GENOMIC DNA]</scope>
    <source>
        <strain evidence="7">WS_11</strain>
    </source>
</reference>
<protein>
    <submittedName>
        <fullName evidence="7">Cytochrome c oxidase assembly protein</fullName>
    </submittedName>
</protein>
<evidence type="ECO:0000256" key="5">
    <source>
        <dbReference type="ARBA" id="ARBA00023136"/>
    </source>
</evidence>
<comment type="caution">
    <text evidence="7">The sequence shown here is derived from an EMBL/GenBank/DDBJ whole genome shotgun (WGS) entry which is preliminary data.</text>
</comment>
<feature type="transmembrane region" description="Helical" evidence="6">
    <location>
        <begin position="64"/>
        <end position="83"/>
    </location>
</feature>
<organism evidence="7 8">
    <name type="scientific">Eiseniibacteriota bacterium</name>
    <dbReference type="NCBI Taxonomy" id="2212470"/>
    <lineage>
        <taxon>Bacteria</taxon>
        <taxon>Candidatus Eiseniibacteriota</taxon>
    </lineage>
</organism>
<keyword evidence="3 6" id="KW-0812">Transmembrane</keyword>
<keyword evidence="5 6" id="KW-0472">Membrane</keyword>
<evidence type="ECO:0000256" key="3">
    <source>
        <dbReference type="ARBA" id="ARBA00022692"/>
    </source>
</evidence>
<name>A0A538U639_UNCEI</name>
<evidence type="ECO:0000256" key="1">
    <source>
        <dbReference type="ARBA" id="ARBA00004651"/>
    </source>
</evidence>
<feature type="transmembrane region" description="Helical" evidence="6">
    <location>
        <begin position="176"/>
        <end position="194"/>
    </location>
</feature>
<sequence length="294" mass="33636">MILHIPDSLLTRPALDRFGRPIPPFDWHRWESHISTIIGLAILAALYLMAIGPMRRRAGITERASGWQITSFFTGLVVTFFALNGPVHDLSDYYLFSVHMVQHLVLTQLMPPLLLLGLPGFALRPLVRPRWVLATGRFLSRPAVAFGLYTLSFTGWHLQPAYDLMMRNHNVHIVTHLQFMVTAMIMWWPVLSPLREMPRMSYGGQMIYLFLIGIPMMAVAAMITLADVLLYPWYAPSPRVWGISPLDDQRLGGIIMWVPGGLFYWVVMTFVFFAWVRSERRSDDAERAARAAVR</sequence>
<evidence type="ECO:0000256" key="6">
    <source>
        <dbReference type="SAM" id="Phobius"/>
    </source>
</evidence>
<evidence type="ECO:0000256" key="4">
    <source>
        <dbReference type="ARBA" id="ARBA00022989"/>
    </source>
</evidence>
<proteinExistence type="predicted"/>
<gene>
    <name evidence="7" type="ORF">E6K81_10310</name>
</gene>
<evidence type="ECO:0000313" key="7">
    <source>
        <dbReference type="EMBL" id="TMQ71335.1"/>
    </source>
</evidence>
<dbReference type="AlphaFoldDB" id="A0A538U639"/>
<feature type="transmembrane region" description="Helical" evidence="6">
    <location>
        <begin position="103"/>
        <end position="126"/>
    </location>
</feature>
<comment type="subcellular location">
    <subcellularLocation>
        <location evidence="1">Cell membrane</location>
        <topology evidence="1">Multi-pass membrane protein</topology>
    </subcellularLocation>
</comment>
<feature type="transmembrane region" description="Helical" evidence="6">
    <location>
        <begin position="33"/>
        <end position="52"/>
    </location>
</feature>
<dbReference type="EMBL" id="VBPB01000169">
    <property type="protein sequence ID" value="TMQ71335.1"/>
    <property type="molecule type" value="Genomic_DNA"/>
</dbReference>
<dbReference type="Pfam" id="PF09678">
    <property type="entry name" value="Caa3_CtaG"/>
    <property type="match status" value="1"/>
</dbReference>
<accession>A0A538U639</accession>
<dbReference type="InterPro" id="IPR019108">
    <property type="entry name" value="Caa3_assmbl_CtaG-rel"/>
</dbReference>
<evidence type="ECO:0000313" key="8">
    <source>
        <dbReference type="Proteomes" id="UP000319771"/>
    </source>
</evidence>
<feature type="transmembrane region" description="Helical" evidence="6">
    <location>
        <begin position="138"/>
        <end position="156"/>
    </location>
</feature>
<keyword evidence="2" id="KW-1003">Cell membrane</keyword>
<feature type="transmembrane region" description="Helical" evidence="6">
    <location>
        <begin position="254"/>
        <end position="276"/>
    </location>
</feature>
<evidence type="ECO:0000256" key="2">
    <source>
        <dbReference type="ARBA" id="ARBA00022475"/>
    </source>
</evidence>
<dbReference type="Proteomes" id="UP000319771">
    <property type="component" value="Unassembled WGS sequence"/>
</dbReference>